<keyword evidence="2 8" id="KW-1003">Cell membrane</keyword>
<keyword evidence="7 8" id="KW-0464">Manganese</keyword>
<proteinExistence type="inferred from homology"/>
<gene>
    <name evidence="8" type="primary">mntP</name>
    <name evidence="9" type="ORF">CLV97_10347</name>
</gene>
<keyword evidence="5 8" id="KW-0406">Ion transport</keyword>
<evidence type="ECO:0000256" key="1">
    <source>
        <dbReference type="ARBA" id="ARBA00022448"/>
    </source>
</evidence>
<dbReference type="GO" id="GO:0005886">
    <property type="term" value="C:plasma membrane"/>
    <property type="evidence" value="ECO:0007669"/>
    <property type="project" value="UniProtKB-SubCell"/>
</dbReference>
<dbReference type="InterPro" id="IPR003810">
    <property type="entry name" value="Mntp/YtaF"/>
</dbReference>
<sequence>MEFSLPQWGQLITFIMIAFALGMDAFSLGIGLGMRGMVTQQLFAMSGTIGIMHILMPLAGMTLGRHMNEWVGDIAVWVGGGLLCFLGGNMLWSSLKEASASSIGSVTTFWGMLVSSFSVSLDSLSAGFSLGILSTDAPLALGLIGFFGGLMGGLGMLLGKFLGSWAGNYGEALGGLILLLLGFKILM</sequence>
<dbReference type="EMBL" id="PVNE01000003">
    <property type="protein sequence ID" value="PRX42032.1"/>
    <property type="molecule type" value="Genomic_DNA"/>
</dbReference>
<name>A0A2T0LIA2_9BACL</name>
<evidence type="ECO:0000313" key="9">
    <source>
        <dbReference type="EMBL" id="PRX42032.1"/>
    </source>
</evidence>
<dbReference type="RefSeq" id="WP_106344004.1">
    <property type="nucleotide sequence ID" value="NZ_PVNE01000003.1"/>
</dbReference>
<dbReference type="PANTHER" id="PTHR35529">
    <property type="entry name" value="MANGANESE EFFLUX PUMP MNTP-RELATED"/>
    <property type="match status" value="1"/>
</dbReference>
<comment type="function">
    <text evidence="8">Probably functions as a manganese efflux pump.</text>
</comment>
<evidence type="ECO:0000256" key="3">
    <source>
        <dbReference type="ARBA" id="ARBA00022692"/>
    </source>
</evidence>
<keyword evidence="3 8" id="KW-0812">Transmembrane</keyword>
<dbReference type="InterPro" id="IPR022929">
    <property type="entry name" value="Put_MntP"/>
</dbReference>
<comment type="caution">
    <text evidence="9">The sequence shown here is derived from an EMBL/GenBank/DDBJ whole genome shotgun (WGS) entry which is preliminary data.</text>
</comment>
<reference evidence="9 10" key="1">
    <citation type="submission" date="2018-03" db="EMBL/GenBank/DDBJ databases">
        <title>Genomic Encyclopedia of Archaeal and Bacterial Type Strains, Phase II (KMG-II): from individual species to whole genera.</title>
        <authorList>
            <person name="Goeker M."/>
        </authorList>
    </citation>
    <scope>NUCLEOTIDE SEQUENCE [LARGE SCALE GENOMIC DNA]</scope>
    <source>
        <strain evidence="9 10">DSM 44946</strain>
    </source>
</reference>
<feature type="transmembrane region" description="Helical" evidence="8">
    <location>
        <begin position="74"/>
        <end position="92"/>
    </location>
</feature>
<evidence type="ECO:0000256" key="6">
    <source>
        <dbReference type="ARBA" id="ARBA00023136"/>
    </source>
</evidence>
<evidence type="ECO:0000256" key="7">
    <source>
        <dbReference type="ARBA" id="ARBA00023211"/>
    </source>
</evidence>
<evidence type="ECO:0000256" key="8">
    <source>
        <dbReference type="HAMAP-Rule" id="MF_01521"/>
    </source>
</evidence>
<evidence type="ECO:0000313" key="10">
    <source>
        <dbReference type="Proteomes" id="UP000237797"/>
    </source>
</evidence>
<protein>
    <recommendedName>
        <fullName evidence="8">Putative manganese efflux pump MntP</fullName>
    </recommendedName>
</protein>
<dbReference type="PANTHER" id="PTHR35529:SF1">
    <property type="entry name" value="MANGANESE EFFLUX PUMP MNTP-RELATED"/>
    <property type="match status" value="1"/>
</dbReference>
<dbReference type="GO" id="GO:0005384">
    <property type="term" value="F:manganese ion transmembrane transporter activity"/>
    <property type="evidence" value="ECO:0007669"/>
    <property type="project" value="UniProtKB-UniRule"/>
</dbReference>
<dbReference type="Proteomes" id="UP000237797">
    <property type="component" value="Unassembled WGS sequence"/>
</dbReference>
<feature type="transmembrane region" description="Helical" evidence="8">
    <location>
        <begin position="99"/>
        <end position="119"/>
    </location>
</feature>
<dbReference type="AlphaFoldDB" id="A0A2T0LIA2"/>
<feature type="transmembrane region" description="Helical" evidence="8">
    <location>
        <begin position="166"/>
        <end position="186"/>
    </location>
</feature>
<dbReference type="HAMAP" id="MF_01521">
    <property type="entry name" value="MntP_pump"/>
    <property type="match status" value="1"/>
</dbReference>
<feature type="transmembrane region" description="Helical" evidence="8">
    <location>
        <begin position="12"/>
        <end position="30"/>
    </location>
</feature>
<keyword evidence="10" id="KW-1185">Reference proteome</keyword>
<keyword evidence="1 8" id="KW-0813">Transport</keyword>
<comment type="subcellular location">
    <subcellularLocation>
        <location evidence="8">Cell membrane</location>
        <topology evidence="8">Multi-pass membrane protein</topology>
    </subcellularLocation>
</comment>
<dbReference type="Pfam" id="PF02659">
    <property type="entry name" value="Mntp"/>
    <property type="match status" value="1"/>
</dbReference>
<accession>A0A2T0LIA2</accession>
<evidence type="ECO:0000256" key="5">
    <source>
        <dbReference type="ARBA" id="ARBA00023065"/>
    </source>
</evidence>
<feature type="transmembrane region" description="Helical" evidence="8">
    <location>
        <begin position="139"/>
        <end position="159"/>
    </location>
</feature>
<dbReference type="OrthoDB" id="1679700at2"/>
<keyword evidence="6 8" id="KW-0472">Membrane</keyword>
<evidence type="ECO:0000256" key="2">
    <source>
        <dbReference type="ARBA" id="ARBA00022475"/>
    </source>
</evidence>
<evidence type="ECO:0000256" key="4">
    <source>
        <dbReference type="ARBA" id="ARBA00022989"/>
    </source>
</evidence>
<keyword evidence="4 8" id="KW-1133">Transmembrane helix</keyword>
<comment type="similarity">
    <text evidence="8">Belongs to the MntP (TC 9.B.29) family.</text>
</comment>
<organism evidence="9 10">
    <name type="scientific">Planifilum fimeticola</name>
    <dbReference type="NCBI Taxonomy" id="201975"/>
    <lineage>
        <taxon>Bacteria</taxon>
        <taxon>Bacillati</taxon>
        <taxon>Bacillota</taxon>
        <taxon>Bacilli</taxon>
        <taxon>Bacillales</taxon>
        <taxon>Thermoactinomycetaceae</taxon>
        <taxon>Planifilum</taxon>
    </lineage>
</organism>
<feature type="transmembrane region" description="Helical" evidence="8">
    <location>
        <begin position="42"/>
        <end position="62"/>
    </location>
</feature>